<dbReference type="Pfam" id="PF00561">
    <property type="entry name" value="Abhydrolase_1"/>
    <property type="match status" value="1"/>
</dbReference>
<sequence>MAVDKLQPNDPRVQSATANLRGKTYHYLHGKPAGAVKGTIMLVHGWPDLSFGWRYQVPLFLSLGLQVIVPDCLGYGGTDAPQDVALYSHKSVCDDLAELVRQICGPDEQIILGGHDWGGMVVWRFALWHPQLLRGVFSICTPYVSPSPVFVDIAHMVERLPNFAYQAQLAGPDVEREIGSDPDKLRGLLKGMYGAKGPNGERVFSVENGVAFEHLDKMGQCPLLDQDEVEYYVKQYSRTGIRGPLNWYRTRKVNYDEEVALIKDGKPPRITTPALMVVARGDAALPPRMSQGMEANFDSLKKVEVDGPHWALWEPFAGQTNHEIEAFVQGILSGSAKASI</sequence>
<dbReference type="EMBL" id="KZ678715">
    <property type="protein sequence ID" value="PSR76285.1"/>
    <property type="molecule type" value="Genomic_DNA"/>
</dbReference>
<gene>
    <name evidence="4" type="ORF">BD289DRAFT_378769</name>
</gene>
<protein>
    <submittedName>
        <fullName evidence="4">Alpha/Beta hydrolase protein</fullName>
    </submittedName>
</protein>
<dbReference type="GO" id="GO:0016787">
    <property type="term" value="F:hydrolase activity"/>
    <property type="evidence" value="ECO:0007669"/>
    <property type="project" value="UniProtKB-KW"/>
</dbReference>
<dbReference type="PANTHER" id="PTHR43329">
    <property type="entry name" value="EPOXIDE HYDROLASE"/>
    <property type="match status" value="1"/>
</dbReference>
<evidence type="ECO:0000313" key="4">
    <source>
        <dbReference type="EMBL" id="PSR76285.1"/>
    </source>
</evidence>
<organism evidence="4 5">
    <name type="scientific">Coniella lustricola</name>
    <dbReference type="NCBI Taxonomy" id="2025994"/>
    <lineage>
        <taxon>Eukaryota</taxon>
        <taxon>Fungi</taxon>
        <taxon>Dikarya</taxon>
        <taxon>Ascomycota</taxon>
        <taxon>Pezizomycotina</taxon>
        <taxon>Sordariomycetes</taxon>
        <taxon>Sordariomycetidae</taxon>
        <taxon>Diaporthales</taxon>
        <taxon>Schizoparmaceae</taxon>
        <taxon>Coniella</taxon>
    </lineage>
</organism>
<dbReference type="AlphaFoldDB" id="A0A2T2ZTL2"/>
<feature type="domain" description="AB hydrolase-1" evidence="3">
    <location>
        <begin position="39"/>
        <end position="314"/>
    </location>
</feature>
<proteinExistence type="inferred from homology"/>
<evidence type="ECO:0000256" key="1">
    <source>
        <dbReference type="ARBA" id="ARBA00022801"/>
    </source>
</evidence>
<evidence type="ECO:0000313" key="5">
    <source>
        <dbReference type="Proteomes" id="UP000241462"/>
    </source>
</evidence>
<dbReference type="InterPro" id="IPR029058">
    <property type="entry name" value="AB_hydrolase_fold"/>
</dbReference>
<keyword evidence="1 4" id="KW-0378">Hydrolase</keyword>
<dbReference type="STRING" id="2025994.A0A2T2ZTL2"/>
<dbReference type="InterPro" id="IPR000073">
    <property type="entry name" value="AB_hydrolase_1"/>
</dbReference>
<reference evidence="4 5" key="1">
    <citation type="journal article" date="2018" name="Mycol. Prog.">
        <title>Coniella lustricola, a new species from submerged detritus.</title>
        <authorList>
            <person name="Raudabaugh D.B."/>
            <person name="Iturriaga T."/>
            <person name="Carver A."/>
            <person name="Mondo S."/>
            <person name="Pangilinan J."/>
            <person name="Lipzen A."/>
            <person name="He G."/>
            <person name="Amirebrahimi M."/>
            <person name="Grigoriev I.V."/>
            <person name="Miller A.N."/>
        </authorList>
    </citation>
    <scope>NUCLEOTIDE SEQUENCE [LARGE SCALE GENOMIC DNA]</scope>
    <source>
        <strain evidence="4 5">B22-T-1</strain>
    </source>
</reference>
<comment type="similarity">
    <text evidence="2">Belongs to the AB hydrolase superfamily. Epoxide hydrolase family.</text>
</comment>
<accession>A0A2T2ZTL2</accession>
<dbReference type="InterPro" id="IPR000639">
    <property type="entry name" value="Epox_hydrolase-like"/>
</dbReference>
<keyword evidence="5" id="KW-1185">Reference proteome</keyword>
<name>A0A2T2ZTL2_9PEZI</name>
<dbReference type="InParanoid" id="A0A2T2ZTL2"/>
<dbReference type="Gene3D" id="3.40.50.1820">
    <property type="entry name" value="alpha/beta hydrolase"/>
    <property type="match status" value="1"/>
</dbReference>
<dbReference type="PRINTS" id="PR00412">
    <property type="entry name" value="EPOXHYDRLASE"/>
</dbReference>
<dbReference type="Proteomes" id="UP000241462">
    <property type="component" value="Unassembled WGS sequence"/>
</dbReference>
<evidence type="ECO:0000256" key="2">
    <source>
        <dbReference type="ARBA" id="ARBA00038334"/>
    </source>
</evidence>
<dbReference type="SUPFAM" id="SSF53474">
    <property type="entry name" value="alpha/beta-Hydrolases"/>
    <property type="match status" value="1"/>
</dbReference>
<dbReference type="OrthoDB" id="408373at2759"/>
<evidence type="ECO:0000259" key="3">
    <source>
        <dbReference type="Pfam" id="PF00561"/>
    </source>
</evidence>